<accession>A0ABS2EHB0</accession>
<keyword evidence="2" id="KW-1185">Reference proteome</keyword>
<organism evidence="1 2">
    <name type="scientific">Drancourtella massiliensis</name>
    <dbReference type="NCBI Taxonomy" id="1632013"/>
    <lineage>
        <taxon>Bacteria</taxon>
        <taxon>Bacillati</taxon>
        <taxon>Bacillota</taxon>
        <taxon>Clostridia</taxon>
        <taxon>Eubacteriales</taxon>
        <taxon>Oscillospiraceae</taxon>
        <taxon>Drancourtella</taxon>
    </lineage>
</organism>
<dbReference type="EMBL" id="JACJKH010000013">
    <property type="protein sequence ID" value="MBM6744360.1"/>
    <property type="molecule type" value="Genomic_DNA"/>
</dbReference>
<dbReference type="Proteomes" id="UP000775686">
    <property type="component" value="Unassembled WGS sequence"/>
</dbReference>
<sequence length="129" mass="14192">MGQIYIEVDAKAVNNGIMTLETSGGGAEETGYWLYWNGDGFTGTGWYFNDPNCPLSETWPAYLEKNDGKCEQGVEHSADAQGLREHVNAGHADDLNEMLGAWDFFKKSAFVGQYGANLEDRGCLDRITA</sequence>
<evidence type="ECO:0000313" key="2">
    <source>
        <dbReference type="Proteomes" id="UP000775686"/>
    </source>
</evidence>
<proteinExistence type="predicted"/>
<name>A0ABS2EHB0_9FIRM</name>
<gene>
    <name evidence="1" type="ORF">H6A32_08570</name>
</gene>
<evidence type="ECO:0000313" key="1">
    <source>
        <dbReference type="EMBL" id="MBM6744360.1"/>
    </source>
</evidence>
<reference evidence="1 2" key="1">
    <citation type="journal article" date="2021" name="Sci. Rep.">
        <title>The distribution of antibiotic resistance genes in chicken gut microbiota commensals.</title>
        <authorList>
            <person name="Juricova H."/>
            <person name="Matiasovicova J."/>
            <person name="Kubasova T."/>
            <person name="Cejkova D."/>
            <person name="Rychlik I."/>
        </authorList>
    </citation>
    <scope>NUCLEOTIDE SEQUENCE [LARGE SCALE GENOMIC DNA]</scope>
    <source>
        <strain evidence="1 2">An770</strain>
    </source>
</reference>
<protein>
    <recommendedName>
        <fullName evidence="3">DUF2470 domain-containing protein</fullName>
    </recommendedName>
</protein>
<evidence type="ECO:0008006" key="3">
    <source>
        <dbReference type="Google" id="ProtNLM"/>
    </source>
</evidence>
<comment type="caution">
    <text evidence="1">The sequence shown here is derived from an EMBL/GenBank/DDBJ whole genome shotgun (WGS) entry which is preliminary data.</text>
</comment>
<dbReference type="RefSeq" id="WP_204864142.1">
    <property type="nucleotide sequence ID" value="NZ_JACJKH010000013.1"/>
</dbReference>